<dbReference type="PROSITE" id="PS51257">
    <property type="entry name" value="PROKAR_LIPOPROTEIN"/>
    <property type="match status" value="1"/>
</dbReference>
<proteinExistence type="predicted"/>
<evidence type="ECO:0000313" key="3">
    <source>
        <dbReference type="Proteomes" id="UP000029096"/>
    </source>
</evidence>
<dbReference type="EMBL" id="JGYP01000004">
    <property type="protein sequence ID" value="KFI44970.1"/>
    <property type="molecule type" value="Genomic_DNA"/>
</dbReference>
<sequence>MSLKKKVVAGIAVTLSVMMGLAGCGGGNSATPKDDDSLMKVDVYDDLANYQGVQKGWFAKLVKDKFNLKLNYISPNVSGGGSTTFDTRSAAGNLGDIIITGAGNGRLNKLIRSKLVDDMTPYLNGMDSIKKYKNATDNLNKVAGQSSGVWGVPMSVSTKAPDQPSEGNEPVFGPYIRWDLYKKLGYPEIKNMDDFLDVLKQEQDLARKETGDNSIYAISLFKDWDGNMMNNIKQPICYYGYDEMGFVLAAVDGHDYQSVTQKDGMYDKTLAWFNKANQEGLVDPESSTQNFDTLTTKYKNGKVLFSFWSYLGPAQYNTTDHKKQGVGFMVAPLQNMKIVSYGATPNGTGSFIGLGSKARNKQRLVKFINWLYSNEGAYAMAGNVKGMNYDIKDGKPVLTDFGKKLQNDQSATVPKEFGGGSWSDGQPQLNFKSVNATDIDPTTGEDYSSTDWKSVIEEFNNSPLEQDWSGHMGGAKTTMEYLEKNNMLAVAPGAGYIQPDEDSQISTLRGSIKTEIVNDSWKAVFAKSDDEFQKIVDGMRTQTDGLGMKQVLDFDMKNAKDQDKARKAILKEYANREKNEGSSK</sequence>
<feature type="chain" id="PRO_5039111592" evidence="1">
    <location>
        <begin position="23"/>
        <end position="584"/>
    </location>
</feature>
<dbReference type="STRING" id="1437606.BBOH_1230"/>
<keyword evidence="1" id="KW-0732">Signal</keyword>
<dbReference type="eggNOG" id="COG1653">
    <property type="taxonomic scope" value="Bacteria"/>
</dbReference>
<keyword evidence="3" id="KW-1185">Reference proteome</keyword>
<dbReference type="SUPFAM" id="SSF53850">
    <property type="entry name" value="Periplasmic binding protein-like II"/>
    <property type="match status" value="1"/>
</dbReference>
<dbReference type="Proteomes" id="UP000029096">
    <property type="component" value="Unassembled WGS sequence"/>
</dbReference>
<name>A0A086ZEM0_9BIFI</name>
<feature type="signal peptide" evidence="1">
    <location>
        <begin position="1"/>
        <end position="22"/>
    </location>
</feature>
<dbReference type="RefSeq" id="WP_044098238.1">
    <property type="nucleotide sequence ID" value="NZ_JGYP01000004.1"/>
</dbReference>
<accession>A0A086ZEM0</accession>
<dbReference type="AlphaFoldDB" id="A0A086ZEM0"/>
<evidence type="ECO:0000256" key="1">
    <source>
        <dbReference type="SAM" id="SignalP"/>
    </source>
</evidence>
<protein>
    <submittedName>
        <fullName evidence="2">Putative extracellular solute-binding protein</fullName>
    </submittedName>
</protein>
<dbReference type="Gene3D" id="3.40.190.10">
    <property type="entry name" value="Periplasmic binding protein-like II"/>
    <property type="match status" value="2"/>
</dbReference>
<organism evidence="2 3">
    <name type="scientific">Bifidobacterium bohemicum DSM 22767</name>
    <dbReference type="NCBI Taxonomy" id="1437606"/>
    <lineage>
        <taxon>Bacteria</taxon>
        <taxon>Bacillati</taxon>
        <taxon>Actinomycetota</taxon>
        <taxon>Actinomycetes</taxon>
        <taxon>Bifidobacteriales</taxon>
        <taxon>Bifidobacteriaceae</taxon>
        <taxon>Bifidobacterium</taxon>
    </lineage>
</organism>
<gene>
    <name evidence="2" type="ORF">BBOH_1230</name>
</gene>
<comment type="caution">
    <text evidence="2">The sequence shown here is derived from an EMBL/GenBank/DDBJ whole genome shotgun (WGS) entry which is preliminary data.</text>
</comment>
<reference evidence="2 3" key="1">
    <citation type="submission" date="2014-03" db="EMBL/GenBank/DDBJ databases">
        <title>Genomics of Bifidobacteria.</title>
        <authorList>
            <person name="Ventura M."/>
            <person name="Milani C."/>
            <person name="Lugli G.A."/>
        </authorList>
    </citation>
    <scope>NUCLEOTIDE SEQUENCE [LARGE SCALE GENOMIC DNA]</scope>
    <source>
        <strain evidence="2 3">DSM 22767</strain>
    </source>
</reference>
<dbReference type="OrthoDB" id="3235892at2"/>
<evidence type="ECO:0000313" key="2">
    <source>
        <dbReference type="EMBL" id="KFI44970.1"/>
    </source>
</evidence>